<sequence length="152" mass="16583">MLSFISMILLALPMALGGQPVYGKTIHNSAFDCTGKADGLAGIGCDGYVECIGQKNVTHFCTLYEYFDRDTTSCIGTTNNHTGCTHFNVCKNMTDGRYPDFEKNCQTYFTCHGKNFFGHQYCPAGLVFDQALEICNWATSVPFPCGTKPAAG</sequence>
<dbReference type="InterPro" id="IPR036508">
    <property type="entry name" value="Chitin-bd_dom_sf"/>
</dbReference>
<feature type="signal peptide" evidence="1">
    <location>
        <begin position="1"/>
        <end position="17"/>
    </location>
</feature>
<evidence type="ECO:0000259" key="2">
    <source>
        <dbReference type="PROSITE" id="PS50940"/>
    </source>
</evidence>
<comment type="caution">
    <text evidence="3">The sequence shown here is derived from an EMBL/GenBank/DDBJ whole genome shotgun (WGS) entry which is preliminary data.</text>
</comment>
<protein>
    <recommendedName>
        <fullName evidence="2">Chitin-binding type-2 domain-containing protein</fullName>
    </recommendedName>
</protein>
<dbReference type="EMBL" id="JBAMIC010004070">
    <property type="protein sequence ID" value="KAK7087732.1"/>
    <property type="molecule type" value="Genomic_DNA"/>
</dbReference>
<evidence type="ECO:0000256" key="1">
    <source>
        <dbReference type="SAM" id="SignalP"/>
    </source>
</evidence>
<dbReference type="AlphaFoldDB" id="A0AAN9AIZ7"/>
<feature type="domain" description="Chitin-binding type-2" evidence="2">
    <location>
        <begin position="87"/>
        <end position="147"/>
    </location>
</feature>
<dbReference type="Gene3D" id="2.170.140.10">
    <property type="entry name" value="Chitin binding domain"/>
    <property type="match status" value="1"/>
</dbReference>
<feature type="domain" description="Chitin-binding type-2" evidence="2">
    <location>
        <begin position="30"/>
        <end position="86"/>
    </location>
</feature>
<feature type="chain" id="PRO_5042963061" description="Chitin-binding type-2 domain-containing protein" evidence="1">
    <location>
        <begin position="18"/>
        <end position="152"/>
    </location>
</feature>
<dbReference type="InterPro" id="IPR002557">
    <property type="entry name" value="Chitin-bd_dom"/>
</dbReference>
<dbReference type="SMART" id="SM00494">
    <property type="entry name" value="ChtBD2"/>
    <property type="match status" value="2"/>
</dbReference>
<evidence type="ECO:0000313" key="3">
    <source>
        <dbReference type="EMBL" id="KAK7087732.1"/>
    </source>
</evidence>
<dbReference type="Pfam" id="PF01607">
    <property type="entry name" value="CBM_14"/>
    <property type="match status" value="1"/>
</dbReference>
<dbReference type="SUPFAM" id="SSF57625">
    <property type="entry name" value="Invertebrate chitin-binding proteins"/>
    <property type="match status" value="1"/>
</dbReference>
<keyword evidence="4" id="KW-1185">Reference proteome</keyword>
<name>A0AAN9AIZ7_9CAEN</name>
<reference evidence="3 4" key="1">
    <citation type="submission" date="2024-02" db="EMBL/GenBank/DDBJ databases">
        <title>Chromosome-scale genome assembly of the rough periwinkle Littorina saxatilis.</title>
        <authorList>
            <person name="De Jode A."/>
            <person name="Faria R."/>
            <person name="Formenti G."/>
            <person name="Sims Y."/>
            <person name="Smith T.P."/>
            <person name="Tracey A."/>
            <person name="Wood J.M.D."/>
            <person name="Zagrodzka Z.B."/>
            <person name="Johannesson K."/>
            <person name="Butlin R.K."/>
            <person name="Leder E.H."/>
        </authorList>
    </citation>
    <scope>NUCLEOTIDE SEQUENCE [LARGE SCALE GENOMIC DNA]</scope>
    <source>
        <strain evidence="3">Snail1</strain>
        <tissue evidence="3">Muscle</tissue>
    </source>
</reference>
<dbReference type="GO" id="GO:0008061">
    <property type="term" value="F:chitin binding"/>
    <property type="evidence" value="ECO:0007669"/>
    <property type="project" value="InterPro"/>
</dbReference>
<dbReference type="Proteomes" id="UP001374579">
    <property type="component" value="Unassembled WGS sequence"/>
</dbReference>
<keyword evidence="1" id="KW-0732">Signal</keyword>
<dbReference type="PROSITE" id="PS50940">
    <property type="entry name" value="CHIT_BIND_II"/>
    <property type="match status" value="2"/>
</dbReference>
<evidence type="ECO:0000313" key="4">
    <source>
        <dbReference type="Proteomes" id="UP001374579"/>
    </source>
</evidence>
<organism evidence="3 4">
    <name type="scientific">Littorina saxatilis</name>
    <dbReference type="NCBI Taxonomy" id="31220"/>
    <lineage>
        <taxon>Eukaryota</taxon>
        <taxon>Metazoa</taxon>
        <taxon>Spiralia</taxon>
        <taxon>Lophotrochozoa</taxon>
        <taxon>Mollusca</taxon>
        <taxon>Gastropoda</taxon>
        <taxon>Caenogastropoda</taxon>
        <taxon>Littorinimorpha</taxon>
        <taxon>Littorinoidea</taxon>
        <taxon>Littorinidae</taxon>
        <taxon>Littorina</taxon>
    </lineage>
</organism>
<gene>
    <name evidence="3" type="ORF">V1264_021744</name>
</gene>
<dbReference type="GO" id="GO:0005576">
    <property type="term" value="C:extracellular region"/>
    <property type="evidence" value="ECO:0007669"/>
    <property type="project" value="InterPro"/>
</dbReference>
<proteinExistence type="predicted"/>
<accession>A0AAN9AIZ7</accession>